<organism evidence="3 4">
    <name type="scientific">Nonomuraea longicatena</name>
    <dbReference type="NCBI Taxonomy" id="83682"/>
    <lineage>
        <taxon>Bacteria</taxon>
        <taxon>Bacillati</taxon>
        <taxon>Actinomycetota</taxon>
        <taxon>Actinomycetes</taxon>
        <taxon>Streptosporangiales</taxon>
        <taxon>Streptosporangiaceae</taxon>
        <taxon>Nonomuraea</taxon>
    </lineage>
</organism>
<dbReference type="EMBL" id="BAAAHQ010000006">
    <property type="protein sequence ID" value="GAA0918002.1"/>
    <property type="molecule type" value="Genomic_DNA"/>
</dbReference>
<keyword evidence="1" id="KW-0560">Oxidoreductase</keyword>
<dbReference type="Pfam" id="PF00941">
    <property type="entry name" value="FAD_binding_5"/>
    <property type="match status" value="1"/>
</dbReference>
<name>A0ABN1NVS6_9ACTN</name>
<evidence type="ECO:0000256" key="1">
    <source>
        <dbReference type="ARBA" id="ARBA00023002"/>
    </source>
</evidence>
<dbReference type="InterPro" id="IPR036683">
    <property type="entry name" value="CO_DH_flav_C_dom_sf"/>
</dbReference>
<reference evidence="3 4" key="1">
    <citation type="journal article" date="2019" name="Int. J. Syst. Evol. Microbiol.">
        <title>The Global Catalogue of Microorganisms (GCM) 10K type strain sequencing project: providing services to taxonomists for standard genome sequencing and annotation.</title>
        <authorList>
            <consortium name="The Broad Institute Genomics Platform"/>
            <consortium name="The Broad Institute Genome Sequencing Center for Infectious Disease"/>
            <person name="Wu L."/>
            <person name="Ma J."/>
        </authorList>
    </citation>
    <scope>NUCLEOTIDE SEQUENCE [LARGE SCALE GENOMIC DNA]</scope>
    <source>
        <strain evidence="3 4">JCM 11136</strain>
    </source>
</reference>
<proteinExistence type="predicted"/>
<dbReference type="Gene3D" id="3.30.390.50">
    <property type="entry name" value="CO dehydrogenase flavoprotein, C-terminal domain"/>
    <property type="match status" value="1"/>
</dbReference>
<dbReference type="InterPro" id="IPR002346">
    <property type="entry name" value="Mopterin_DH_FAD-bd"/>
</dbReference>
<dbReference type="InterPro" id="IPR016167">
    <property type="entry name" value="FAD-bd_PCMH_sub1"/>
</dbReference>
<dbReference type="PANTHER" id="PTHR42659:SF1">
    <property type="entry name" value="OXIDOREDUCTASE"/>
    <property type="match status" value="1"/>
</dbReference>
<dbReference type="Gene3D" id="3.30.465.10">
    <property type="match status" value="2"/>
</dbReference>
<gene>
    <name evidence="3" type="ORF">GCM10009560_14490</name>
</gene>
<dbReference type="SUPFAM" id="SSF55447">
    <property type="entry name" value="CO dehydrogenase flavoprotein C-terminal domain-like"/>
    <property type="match status" value="1"/>
</dbReference>
<evidence type="ECO:0000259" key="2">
    <source>
        <dbReference type="PROSITE" id="PS51387"/>
    </source>
</evidence>
<dbReference type="PROSITE" id="PS51387">
    <property type="entry name" value="FAD_PCMH"/>
    <property type="match status" value="1"/>
</dbReference>
<protein>
    <submittedName>
        <fullName evidence="3">Xanthine dehydrogenase family protein subunit M</fullName>
    </submittedName>
</protein>
<dbReference type="Gene3D" id="3.30.43.10">
    <property type="entry name" value="Uridine Diphospho-n-acetylenolpyruvylglucosamine Reductase, domain 2"/>
    <property type="match status" value="1"/>
</dbReference>
<dbReference type="InterPro" id="IPR016166">
    <property type="entry name" value="FAD-bd_PCMH"/>
</dbReference>
<dbReference type="InterPro" id="IPR036318">
    <property type="entry name" value="FAD-bd_PCMH-like_sf"/>
</dbReference>
<dbReference type="InterPro" id="IPR005107">
    <property type="entry name" value="CO_DH_flav_C"/>
</dbReference>
<dbReference type="SMART" id="SM01092">
    <property type="entry name" value="CO_deh_flav_C"/>
    <property type="match status" value="1"/>
</dbReference>
<dbReference type="InterPro" id="IPR016169">
    <property type="entry name" value="FAD-bd_PCMH_sub2"/>
</dbReference>
<keyword evidence="4" id="KW-1185">Reference proteome</keyword>
<dbReference type="SUPFAM" id="SSF56176">
    <property type="entry name" value="FAD-binding/transporter-associated domain-like"/>
    <property type="match status" value="1"/>
</dbReference>
<evidence type="ECO:0000313" key="3">
    <source>
        <dbReference type="EMBL" id="GAA0918002.1"/>
    </source>
</evidence>
<comment type="caution">
    <text evidence="3">The sequence shown here is derived from an EMBL/GenBank/DDBJ whole genome shotgun (WGS) entry which is preliminary data.</text>
</comment>
<accession>A0ABN1NVS6</accession>
<dbReference type="Pfam" id="PF03450">
    <property type="entry name" value="CO_deh_flav_C"/>
    <property type="match status" value="1"/>
</dbReference>
<evidence type="ECO:0000313" key="4">
    <source>
        <dbReference type="Proteomes" id="UP001501578"/>
    </source>
</evidence>
<sequence>MRPFAYVRAADVAGAVQAVADEPGARFLGGGTNLVDLMRAGIEEPATLIDITRLPLTEVEELPDGGLRVGALVRNSGLAAHPLIRSRYPMVSQALLSGASPQLRNMATVGGNLLQRTRCLYFYDTAAACSKRDPGTGCDATGGFNRNHAVFGAEAGGCVATHPSDLCVALAACDAVVEVESVRGTRRVPLGELHLLPGATPHVETALAPDELITAVELPAAPMLARSRYRKVRDRSSYAFALVSVAAALDVRDGRVADVRLALGGVAAKPWRAVRAESALKGEEATAEAFQRAAEAELAEATPLPHNSFKIDLARRTVVATLGRLLADGGAR</sequence>
<dbReference type="InterPro" id="IPR051312">
    <property type="entry name" value="Diverse_Substr_Oxidored"/>
</dbReference>
<dbReference type="Proteomes" id="UP001501578">
    <property type="component" value="Unassembled WGS sequence"/>
</dbReference>
<feature type="domain" description="FAD-binding PCMH-type" evidence="2">
    <location>
        <begin position="1"/>
        <end position="223"/>
    </location>
</feature>
<dbReference type="RefSeq" id="WP_343948931.1">
    <property type="nucleotide sequence ID" value="NZ_BAAAHQ010000006.1"/>
</dbReference>
<dbReference type="PANTHER" id="PTHR42659">
    <property type="entry name" value="XANTHINE DEHYDROGENASE SUBUNIT C-RELATED"/>
    <property type="match status" value="1"/>
</dbReference>